<organism evidence="9 10">
    <name type="scientific">Ravibacter arvi</name>
    <dbReference type="NCBI Taxonomy" id="2051041"/>
    <lineage>
        <taxon>Bacteria</taxon>
        <taxon>Pseudomonadati</taxon>
        <taxon>Bacteroidota</taxon>
        <taxon>Cytophagia</taxon>
        <taxon>Cytophagales</taxon>
        <taxon>Spirosomataceae</taxon>
        <taxon>Ravibacter</taxon>
    </lineage>
</organism>
<comment type="function">
    <text evidence="7">Involved in DNA repair and RecF pathway recombination.</text>
</comment>
<evidence type="ECO:0000256" key="2">
    <source>
        <dbReference type="ARBA" id="ARBA00021310"/>
    </source>
</evidence>
<dbReference type="Gene3D" id="2.40.50.140">
    <property type="entry name" value="Nucleic acid-binding proteins"/>
    <property type="match status" value="1"/>
</dbReference>
<dbReference type="InterPro" id="IPR037278">
    <property type="entry name" value="ARFGAP/RecO"/>
</dbReference>
<dbReference type="NCBIfam" id="TIGR00613">
    <property type="entry name" value="reco"/>
    <property type="match status" value="1"/>
</dbReference>
<evidence type="ECO:0000313" key="10">
    <source>
        <dbReference type="Proteomes" id="UP001501508"/>
    </source>
</evidence>
<keyword evidence="4 7" id="KW-0233">DNA recombination</keyword>
<keyword evidence="10" id="KW-1185">Reference proteome</keyword>
<evidence type="ECO:0000313" key="9">
    <source>
        <dbReference type="EMBL" id="GAA4440833.1"/>
    </source>
</evidence>
<dbReference type="Proteomes" id="UP001501508">
    <property type="component" value="Unassembled WGS sequence"/>
</dbReference>
<dbReference type="HAMAP" id="MF_00201">
    <property type="entry name" value="RecO"/>
    <property type="match status" value="1"/>
</dbReference>
<dbReference type="InterPro" id="IPR042242">
    <property type="entry name" value="RecO_C"/>
</dbReference>
<sequence>MLHKTKGVVLNYIRFKESSIIARIYTEKLGIQSYLVNGVRSSKSKSNRIALFQPLTLLDMVVYHQSRPDALHRLSEVRNQHPFGMLPFDMVRTSLALFITELLGKCLKEEEPNEPLFRFLEHTVVALDSVEAGLESFHLSFMVHLAGYLGFGIETAGEFAAGLREHRYSSPPDEVQQQALDLLLGDGELAPLSIGKAARNALLAQLLFYYRTHLDGFGEMKSLEVLRAVLR</sequence>
<dbReference type="PANTHER" id="PTHR33991:SF1">
    <property type="entry name" value="DNA REPAIR PROTEIN RECO"/>
    <property type="match status" value="1"/>
</dbReference>
<feature type="domain" description="DNA replication/recombination mediator RecO N-terminal" evidence="8">
    <location>
        <begin position="1"/>
        <end position="78"/>
    </location>
</feature>
<evidence type="ECO:0000256" key="7">
    <source>
        <dbReference type="HAMAP-Rule" id="MF_00201"/>
    </source>
</evidence>
<dbReference type="SUPFAM" id="SSF50249">
    <property type="entry name" value="Nucleic acid-binding proteins"/>
    <property type="match status" value="1"/>
</dbReference>
<dbReference type="PANTHER" id="PTHR33991">
    <property type="entry name" value="DNA REPAIR PROTEIN RECO"/>
    <property type="match status" value="1"/>
</dbReference>
<evidence type="ECO:0000256" key="1">
    <source>
        <dbReference type="ARBA" id="ARBA00007452"/>
    </source>
</evidence>
<reference evidence="10" key="1">
    <citation type="journal article" date="2019" name="Int. J. Syst. Evol. Microbiol.">
        <title>The Global Catalogue of Microorganisms (GCM) 10K type strain sequencing project: providing services to taxonomists for standard genome sequencing and annotation.</title>
        <authorList>
            <consortium name="The Broad Institute Genomics Platform"/>
            <consortium name="The Broad Institute Genome Sequencing Center for Infectious Disease"/>
            <person name="Wu L."/>
            <person name="Ma J."/>
        </authorList>
    </citation>
    <scope>NUCLEOTIDE SEQUENCE [LARGE SCALE GENOMIC DNA]</scope>
    <source>
        <strain evidence="10">JCM 31920</strain>
    </source>
</reference>
<evidence type="ECO:0000259" key="8">
    <source>
        <dbReference type="Pfam" id="PF11967"/>
    </source>
</evidence>
<proteinExistence type="inferred from homology"/>
<dbReference type="Pfam" id="PF11967">
    <property type="entry name" value="RecO_N"/>
    <property type="match status" value="1"/>
</dbReference>
<dbReference type="RefSeq" id="WP_345029626.1">
    <property type="nucleotide sequence ID" value="NZ_BAABEY010000024.1"/>
</dbReference>
<evidence type="ECO:0000256" key="4">
    <source>
        <dbReference type="ARBA" id="ARBA00023172"/>
    </source>
</evidence>
<evidence type="ECO:0000256" key="6">
    <source>
        <dbReference type="ARBA" id="ARBA00033409"/>
    </source>
</evidence>
<comment type="similarity">
    <text evidence="1 7">Belongs to the RecO family.</text>
</comment>
<dbReference type="InterPro" id="IPR022572">
    <property type="entry name" value="DNA_rep/recomb_RecO_N"/>
</dbReference>
<name>A0ABP8LZ23_9BACT</name>
<keyword evidence="5 7" id="KW-0234">DNA repair</keyword>
<comment type="caution">
    <text evidence="9">The sequence shown here is derived from an EMBL/GenBank/DDBJ whole genome shotgun (WGS) entry which is preliminary data.</text>
</comment>
<dbReference type="SUPFAM" id="SSF57863">
    <property type="entry name" value="ArfGap/RecO-like zinc finger"/>
    <property type="match status" value="1"/>
</dbReference>
<keyword evidence="3 7" id="KW-0227">DNA damage</keyword>
<evidence type="ECO:0000256" key="5">
    <source>
        <dbReference type="ARBA" id="ARBA00023204"/>
    </source>
</evidence>
<dbReference type="Pfam" id="PF02565">
    <property type="entry name" value="RecO_C"/>
    <property type="match status" value="1"/>
</dbReference>
<dbReference type="InterPro" id="IPR012340">
    <property type="entry name" value="NA-bd_OB-fold"/>
</dbReference>
<dbReference type="InterPro" id="IPR003717">
    <property type="entry name" value="RecO"/>
</dbReference>
<dbReference type="Gene3D" id="1.20.1440.120">
    <property type="entry name" value="Recombination protein O, C-terminal domain"/>
    <property type="match status" value="1"/>
</dbReference>
<protein>
    <recommendedName>
        <fullName evidence="2 7">DNA repair protein RecO</fullName>
    </recommendedName>
    <alternativeName>
        <fullName evidence="6 7">Recombination protein O</fullName>
    </alternativeName>
</protein>
<dbReference type="EMBL" id="BAABEY010000024">
    <property type="protein sequence ID" value="GAA4440833.1"/>
    <property type="molecule type" value="Genomic_DNA"/>
</dbReference>
<evidence type="ECO:0000256" key="3">
    <source>
        <dbReference type="ARBA" id="ARBA00022763"/>
    </source>
</evidence>
<accession>A0ABP8LZ23</accession>
<gene>
    <name evidence="7 9" type="primary">recO</name>
    <name evidence="9" type="ORF">GCM10023091_25040</name>
</gene>